<protein>
    <submittedName>
        <fullName evidence="1">Fungal-specific transcription factor domain-containing protein</fullName>
    </submittedName>
</protein>
<dbReference type="Proteomes" id="UP001497680">
    <property type="component" value="Unassembled WGS sequence"/>
</dbReference>
<comment type="caution">
    <text evidence="1">The sequence shown here is derived from an EMBL/GenBank/DDBJ whole genome shotgun (WGS) entry which is preliminary data.</text>
</comment>
<evidence type="ECO:0000313" key="2">
    <source>
        <dbReference type="Proteomes" id="UP001497680"/>
    </source>
</evidence>
<reference evidence="1 2" key="1">
    <citation type="journal article" date="2022" name="New Phytol.">
        <title>Ecological generalism drives hyperdiversity of secondary metabolite gene clusters in xylarialean endophytes.</title>
        <authorList>
            <person name="Franco M.E.E."/>
            <person name="Wisecaver J.H."/>
            <person name="Arnold A.E."/>
            <person name="Ju Y.M."/>
            <person name="Slot J.C."/>
            <person name="Ahrendt S."/>
            <person name="Moore L.P."/>
            <person name="Eastman K.E."/>
            <person name="Scott K."/>
            <person name="Konkel Z."/>
            <person name="Mondo S.J."/>
            <person name="Kuo A."/>
            <person name="Hayes R.D."/>
            <person name="Haridas S."/>
            <person name="Andreopoulos B."/>
            <person name="Riley R."/>
            <person name="LaButti K."/>
            <person name="Pangilinan J."/>
            <person name="Lipzen A."/>
            <person name="Amirebrahimi M."/>
            <person name="Yan J."/>
            <person name="Adam C."/>
            <person name="Keymanesh K."/>
            <person name="Ng V."/>
            <person name="Louie K."/>
            <person name="Northen T."/>
            <person name="Drula E."/>
            <person name="Henrissat B."/>
            <person name="Hsieh H.M."/>
            <person name="Youens-Clark K."/>
            <person name="Lutzoni F."/>
            <person name="Miadlikowska J."/>
            <person name="Eastwood D.C."/>
            <person name="Hamelin R.C."/>
            <person name="Grigoriev I.V."/>
            <person name="U'Ren J.M."/>
        </authorList>
    </citation>
    <scope>NUCLEOTIDE SEQUENCE [LARGE SCALE GENOMIC DNA]</scope>
    <source>
        <strain evidence="1 2">ER1909</strain>
    </source>
</reference>
<organism evidence="1 2">
    <name type="scientific">Hypoxylon rubiginosum</name>
    <dbReference type="NCBI Taxonomy" id="110542"/>
    <lineage>
        <taxon>Eukaryota</taxon>
        <taxon>Fungi</taxon>
        <taxon>Dikarya</taxon>
        <taxon>Ascomycota</taxon>
        <taxon>Pezizomycotina</taxon>
        <taxon>Sordariomycetes</taxon>
        <taxon>Xylariomycetidae</taxon>
        <taxon>Xylariales</taxon>
        <taxon>Hypoxylaceae</taxon>
        <taxon>Hypoxylon</taxon>
    </lineage>
</organism>
<evidence type="ECO:0000313" key="1">
    <source>
        <dbReference type="EMBL" id="KAI6093001.1"/>
    </source>
</evidence>
<name>A0ACC0DJI9_9PEZI</name>
<proteinExistence type="predicted"/>
<gene>
    <name evidence="1" type="ORF">F4821DRAFT_114344</name>
</gene>
<keyword evidence="2" id="KW-1185">Reference proteome</keyword>
<accession>A0ACC0DJI9</accession>
<dbReference type="EMBL" id="MU394282">
    <property type="protein sequence ID" value="KAI6093001.1"/>
    <property type="molecule type" value="Genomic_DNA"/>
</dbReference>
<sequence>MHPSQHPQHLQADNNLNIPGQQQWRPSLPHHFYPSGVMPQSMETDLSQVLPPVGAHDALSHLASAAAISDPYSVSPTSSAGRPRLPSQDGPSAFVGGEDMTGGISTTAQQREQTRARRRVPNSQRKRTQVSCDACKTRRCKCVRLSASPESVSDAGRQGGLPSCKSCVENGIPCVTTMPRKQRVYGSVENLDKRYRALEALVSGLFPDLDPRASAEELVAFGGDRGIVMPDFSESPDHNWGSSTDKNAKPDQPEPWTFQSAGIKKANLMIAGADGDKTILPPAYVMRAVLGTTPQHSPDSAADSNAEQMGLILDATGRPHYVGPCGSLAFFAKMRELFTRRLDELRSPDDAERLASHSRRDRTGQLKDNPLAASLGGTGDRGRAGGSPSEEDTSQHRPGHEVLDHLDGDSPPRICEDMLREHPDDPEFWRYRKRVSTLELPERDRADACVDAFFRNVHPNFILFHRLTFQSAYEKMWRCWEARRGTNGEGTTKELSVSVGWLCCLYMILILGSRSLPQNGDSLEFQRKWFAQVDKLPPLLGTSSLPNVCAYMLLSLYYHNTNDRTSAWTFHGAACRLAIALGMHRESSSGLFDPLERQLRKLVWWTSYDYEQFLCCSLGRPSAIDDREMDVGIPNDDYLDANLIPPNYIEHSAQLNMLLAAIRRGIFDPGFVPGRMYSRALEFLETAVQWEDALPRGLRPIAFEASYGNVNQWRNATFLHIRYHHALTFLTRPFLFEAIQSASGEGPLGPDASKIRALSKICLTAAMRCGDLIIQLWRAGQVNGVIWIDIYYAYVSCLDISLALLSPEALQQGEKHPEIRKPELITRYTTDEMRNVVRLLCDVMSTIELCGTNARFAKAAFEFASALEIIPVERVLSLRMQVPDPKVIEKDTSEEKHATDAAGMGQGLLGAEGQAMQVSGLDQNMSGMPGYFPQGSMNLDIPDNLDGIPSDVMNGVQWDM</sequence>